<dbReference type="PROSITE" id="PS50045">
    <property type="entry name" value="SIGMA54_INTERACT_4"/>
    <property type="match status" value="1"/>
</dbReference>
<protein>
    <submittedName>
        <fullName evidence="9">Sigma-54-dependent Fis family transcriptional regulator</fullName>
    </submittedName>
</protein>
<dbReference type="Gene3D" id="3.40.50.300">
    <property type="entry name" value="P-loop containing nucleotide triphosphate hydrolases"/>
    <property type="match status" value="1"/>
</dbReference>
<dbReference type="InterPro" id="IPR002197">
    <property type="entry name" value="HTH_Fis"/>
</dbReference>
<dbReference type="PRINTS" id="PR01590">
    <property type="entry name" value="HTHFIS"/>
</dbReference>
<feature type="domain" description="Response regulatory" evidence="8">
    <location>
        <begin position="3"/>
        <end position="122"/>
    </location>
</feature>
<dbReference type="Pfam" id="PF00072">
    <property type="entry name" value="Response_reg"/>
    <property type="match status" value="1"/>
</dbReference>
<dbReference type="RefSeq" id="WP_132986042.1">
    <property type="nucleotide sequence ID" value="NZ_BMME01000001.1"/>
</dbReference>
<evidence type="ECO:0000256" key="5">
    <source>
        <dbReference type="ARBA" id="ARBA00023163"/>
    </source>
</evidence>
<keyword evidence="10" id="KW-1185">Reference proteome</keyword>
<keyword evidence="1" id="KW-0547">Nucleotide-binding</keyword>
<dbReference type="InterPro" id="IPR002078">
    <property type="entry name" value="Sigma_54_int"/>
</dbReference>
<keyword evidence="3" id="KW-0805">Transcription regulation</keyword>
<evidence type="ECO:0000313" key="9">
    <source>
        <dbReference type="EMBL" id="GGK14463.1"/>
    </source>
</evidence>
<dbReference type="InterPro" id="IPR003593">
    <property type="entry name" value="AAA+_ATPase"/>
</dbReference>
<organism evidence="9 10">
    <name type="scientific">Luteimonas terricola</name>
    <dbReference type="NCBI Taxonomy" id="645597"/>
    <lineage>
        <taxon>Bacteria</taxon>
        <taxon>Pseudomonadati</taxon>
        <taxon>Pseudomonadota</taxon>
        <taxon>Gammaproteobacteria</taxon>
        <taxon>Lysobacterales</taxon>
        <taxon>Lysobacteraceae</taxon>
        <taxon>Luteimonas</taxon>
    </lineage>
</organism>
<gene>
    <name evidence="9" type="primary">ntrC</name>
    <name evidence="9" type="ORF">GCM10011394_24620</name>
</gene>
<dbReference type="SUPFAM" id="SSF52172">
    <property type="entry name" value="CheY-like"/>
    <property type="match status" value="1"/>
</dbReference>
<dbReference type="Pfam" id="PF25601">
    <property type="entry name" value="AAA_lid_14"/>
    <property type="match status" value="1"/>
</dbReference>
<keyword evidence="4" id="KW-0238">DNA-binding</keyword>
<evidence type="ECO:0000256" key="2">
    <source>
        <dbReference type="ARBA" id="ARBA00022840"/>
    </source>
</evidence>
<dbReference type="InterPro" id="IPR009057">
    <property type="entry name" value="Homeodomain-like_sf"/>
</dbReference>
<dbReference type="InterPro" id="IPR025944">
    <property type="entry name" value="Sigma_54_int_dom_CS"/>
</dbReference>
<dbReference type="SUPFAM" id="SSF46689">
    <property type="entry name" value="Homeodomain-like"/>
    <property type="match status" value="1"/>
</dbReference>
<dbReference type="InterPro" id="IPR058031">
    <property type="entry name" value="AAA_lid_NorR"/>
</dbReference>
<dbReference type="PANTHER" id="PTHR32071">
    <property type="entry name" value="TRANSCRIPTIONAL REGULATORY PROTEIN"/>
    <property type="match status" value="1"/>
</dbReference>
<keyword evidence="6" id="KW-0597">Phosphoprotein</keyword>
<dbReference type="CDD" id="cd00009">
    <property type="entry name" value="AAA"/>
    <property type="match status" value="1"/>
</dbReference>
<dbReference type="PROSITE" id="PS50110">
    <property type="entry name" value="RESPONSE_REGULATORY"/>
    <property type="match status" value="1"/>
</dbReference>
<evidence type="ECO:0000259" key="7">
    <source>
        <dbReference type="PROSITE" id="PS50045"/>
    </source>
</evidence>
<dbReference type="SUPFAM" id="SSF52540">
    <property type="entry name" value="P-loop containing nucleoside triphosphate hydrolases"/>
    <property type="match status" value="1"/>
</dbReference>
<keyword evidence="2" id="KW-0067">ATP-binding</keyword>
<evidence type="ECO:0000256" key="6">
    <source>
        <dbReference type="PROSITE-ProRule" id="PRU00169"/>
    </source>
</evidence>
<dbReference type="Gene3D" id="3.40.50.2300">
    <property type="match status" value="1"/>
</dbReference>
<dbReference type="EMBL" id="BMME01000001">
    <property type="protein sequence ID" value="GGK14463.1"/>
    <property type="molecule type" value="Genomic_DNA"/>
</dbReference>
<dbReference type="Gene3D" id="1.10.8.60">
    <property type="match status" value="1"/>
</dbReference>
<name>A0ABQ2EJH3_9GAMM</name>
<comment type="caution">
    <text evidence="9">The sequence shown here is derived from an EMBL/GenBank/DDBJ whole genome shotgun (WGS) entry which is preliminary data.</text>
</comment>
<proteinExistence type="predicted"/>
<dbReference type="InterPro" id="IPR001789">
    <property type="entry name" value="Sig_transdc_resp-reg_receiver"/>
</dbReference>
<evidence type="ECO:0000256" key="4">
    <source>
        <dbReference type="ARBA" id="ARBA00023125"/>
    </source>
</evidence>
<dbReference type="CDD" id="cd00156">
    <property type="entry name" value="REC"/>
    <property type="match status" value="1"/>
</dbReference>
<feature type="modified residue" description="4-aspartylphosphate" evidence="6">
    <location>
        <position position="52"/>
    </location>
</feature>
<dbReference type="Pfam" id="PF02954">
    <property type="entry name" value="HTH_8"/>
    <property type="match status" value="1"/>
</dbReference>
<dbReference type="SMART" id="SM00448">
    <property type="entry name" value="REC"/>
    <property type="match status" value="1"/>
</dbReference>
<evidence type="ECO:0000313" key="10">
    <source>
        <dbReference type="Proteomes" id="UP000599009"/>
    </source>
</evidence>
<evidence type="ECO:0000259" key="8">
    <source>
        <dbReference type="PROSITE" id="PS50110"/>
    </source>
</evidence>
<dbReference type="PROSITE" id="PS00676">
    <property type="entry name" value="SIGMA54_INTERACT_2"/>
    <property type="match status" value="1"/>
</dbReference>
<dbReference type="Gene3D" id="1.10.10.60">
    <property type="entry name" value="Homeodomain-like"/>
    <property type="match status" value="1"/>
</dbReference>
<sequence length="446" mass="48011">MPTILIIDDNPAVATALEVLFSLHDIDTVAAQSPDEGLARLRRGDIDLVIQDMNFHADTTSGEEGMALFQAIRGQEPDLPVILLTAWTHLEAAVDLVKAGAADYLGKPWDDRKLQASVNNLLELSEARKELARHRSGERRRRDALSRDNDLRGVVYADPASERLLALACQVARSELPVLITGPNGAGKEKVAEIVHANSMVKDGPFVALNCGALPGELIEAELFGAEAGAYTGAGKAREGKFEAADGGTLFLDEIGNLPAAGQVKLLRVLETGRFARLGGNRERQVRVRVVSATNADLAAMIRDGGFREDLYYRLNAIELKLPPLAERPDDILPLALHFLPAGKRLGADAERALLRHPWPGNVRELRNVVQRAALLSMGELIQADALGLPAAEARPASPGADEPDRAAIEGALARSGGVLAQAAAELGLSRQALYRRLDRLGIRRE</sequence>
<dbReference type="PROSITE" id="PS00688">
    <property type="entry name" value="SIGMA54_INTERACT_3"/>
    <property type="match status" value="1"/>
</dbReference>
<reference evidence="10" key="1">
    <citation type="journal article" date="2019" name="Int. J. Syst. Evol. Microbiol.">
        <title>The Global Catalogue of Microorganisms (GCM) 10K type strain sequencing project: providing services to taxonomists for standard genome sequencing and annotation.</title>
        <authorList>
            <consortium name="The Broad Institute Genomics Platform"/>
            <consortium name="The Broad Institute Genome Sequencing Center for Infectious Disease"/>
            <person name="Wu L."/>
            <person name="Ma J."/>
        </authorList>
    </citation>
    <scope>NUCLEOTIDE SEQUENCE [LARGE SCALE GENOMIC DNA]</scope>
    <source>
        <strain evidence="10">CGMCC 1.8985</strain>
    </source>
</reference>
<evidence type="ECO:0000256" key="3">
    <source>
        <dbReference type="ARBA" id="ARBA00023015"/>
    </source>
</evidence>
<accession>A0ABQ2EJH3</accession>
<dbReference type="PANTHER" id="PTHR32071:SF86">
    <property type="entry name" value="TWO COMPONENT SIGNAL TRANSDUCTION SYSTEM SIGMA54-DEPENDENT RESPONSE REGULATOR FIS FAMILY"/>
    <property type="match status" value="1"/>
</dbReference>
<keyword evidence="5" id="KW-0804">Transcription</keyword>
<dbReference type="InterPro" id="IPR027417">
    <property type="entry name" value="P-loop_NTPase"/>
</dbReference>
<dbReference type="Proteomes" id="UP000599009">
    <property type="component" value="Unassembled WGS sequence"/>
</dbReference>
<feature type="domain" description="Sigma-54 factor interaction" evidence="7">
    <location>
        <begin position="154"/>
        <end position="375"/>
    </location>
</feature>
<dbReference type="Pfam" id="PF00158">
    <property type="entry name" value="Sigma54_activat"/>
    <property type="match status" value="1"/>
</dbReference>
<dbReference type="InterPro" id="IPR011006">
    <property type="entry name" value="CheY-like_superfamily"/>
</dbReference>
<evidence type="ECO:0000256" key="1">
    <source>
        <dbReference type="ARBA" id="ARBA00022741"/>
    </source>
</evidence>
<dbReference type="InterPro" id="IPR025943">
    <property type="entry name" value="Sigma_54_int_dom_ATP-bd_2"/>
</dbReference>
<dbReference type="SMART" id="SM00382">
    <property type="entry name" value="AAA"/>
    <property type="match status" value="1"/>
</dbReference>